<sequence>MKKILQFLQFKPSFSAILTIIMGIGLATSLLAESTFLHVSFDPTRELYEDINKSFLKSWKEKKGETFSIQQSHGGSGKQARAVIDGLEADVVSLALSYDIDNIASKSKLIDANWQTKLPNKSTPYYSTIIFLVRKSNPKKIKDWDDIVKPGISVITPNPKTSGGARWNYLAAYGYAKRKYKSEEKATDFVKALFQNTSVLDTGARGSTTTFVNRGIGDVLITWENEAKLALDEEKRSGKNSLEVVYPSESIRAETPVAVVTKTATEKGNLEKATAYLEFLFTNEGQTIIAKHFFRPIDPKVSKSSAKEFPNLKLFSLSDLGETWDTAQKKHFADGGVFDAIYKTK</sequence>
<dbReference type="PROSITE" id="PS00757">
    <property type="entry name" value="PROK_SULFATE_BIND_2"/>
    <property type="match status" value="1"/>
</dbReference>
<dbReference type="Proteomes" id="UP000297352">
    <property type="component" value="Unassembled WGS sequence"/>
</dbReference>
<keyword evidence="4" id="KW-0732">Signal</keyword>
<dbReference type="NCBIfam" id="NF008106">
    <property type="entry name" value="PRK10852.1"/>
    <property type="match status" value="1"/>
</dbReference>
<dbReference type="RefSeq" id="WP_135591478.1">
    <property type="nucleotide sequence ID" value="NZ_JAMQQB010000001.1"/>
</dbReference>
<dbReference type="NCBIfam" id="NF008022">
    <property type="entry name" value="PRK10752.1"/>
    <property type="match status" value="1"/>
</dbReference>
<dbReference type="NCBIfam" id="TIGR00971">
    <property type="entry name" value="3a0106s03"/>
    <property type="match status" value="1"/>
</dbReference>
<evidence type="ECO:0000256" key="5">
    <source>
        <dbReference type="ARBA" id="ARBA00022764"/>
    </source>
</evidence>
<comment type="caution">
    <text evidence="6">The sequence shown here is derived from an EMBL/GenBank/DDBJ whole genome shotgun (WGS) entry which is preliminary data.</text>
</comment>
<evidence type="ECO:0000256" key="3">
    <source>
        <dbReference type="ARBA" id="ARBA00022448"/>
    </source>
</evidence>
<evidence type="ECO:0000313" key="7">
    <source>
        <dbReference type="Proteomes" id="UP000297352"/>
    </source>
</evidence>
<dbReference type="InterPro" id="IPR034408">
    <property type="entry name" value="Sulphate/thiosulphate_BS"/>
</dbReference>
<comment type="subcellular location">
    <subcellularLocation>
        <location evidence="1">Periplasm</location>
    </subcellularLocation>
</comment>
<dbReference type="CDD" id="cd01005">
    <property type="entry name" value="PBP2_CysP"/>
    <property type="match status" value="1"/>
</dbReference>
<keyword evidence="7" id="KW-1185">Reference proteome</keyword>
<dbReference type="Gene3D" id="3.40.190.10">
    <property type="entry name" value="Periplasmic binding protein-like II"/>
    <property type="match status" value="2"/>
</dbReference>
<evidence type="ECO:0000256" key="4">
    <source>
        <dbReference type="ARBA" id="ARBA00022729"/>
    </source>
</evidence>
<dbReference type="Pfam" id="PF13531">
    <property type="entry name" value="SBP_bac_11"/>
    <property type="match status" value="1"/>
</dbReference>
<organism evidence="6 7">
    <name type="scientific">Leptospira levettii</name>
    <dbReference type="NCBI Taxonomy" id="2023178"/>
    <lineage>
        <taxon>Bacteria</taxon>
        <taxon>Pseudomonadati</taxon>
        <taxon>Spirochaetota</taxon>
        <taxon>Spirochaetia</taxon>
        <taxon>Leptospirales</taxon>
        <taxon>Leptospiraceae</taxon>
        <taxon>Leptospira</taxon>
    </lineage>
</organism>
<evidence type="ECO:0000256" key="1">
    <source>
        <dbReference type="ARBA" id="ARBA00004418"/>
    </source>
</evidence>
<name>A0ABY2MMW6_9LEPT</name>
<keyword evidence="5" id="KW-0574">Periplasm</keyword>
<dbReference type="PANTHER" id="PTHR30368:SF2">
    <property type="entry name" value="SULFATE-BINDING PROTEIN"/>
    <property type="match status" value="1"/>
</dbReference>
<evidence type="ECO:0000256" key="2">
    <source>
        <dbReference type="ARBA" id="ARBA00006099"/>
    </source>
</evidence>
<proteinExistence type="inferred from homology"/>
<dbReference type="InterPro" id="IPR005669">
    <property type="entry name" value="Thiosulph/SO4-bd"/>
</dbReference>
<gene>
    <name evidence="6" type="ORF">EHQ60_10500</name>
</gene>
<dbReference type="PANTHER" id="PTHR30368">
    <property type="entry name" value="SULFATE-BINDING PROTEIN"/>
    <property type="match status" value="1"/>
</dbReference>
<dbReference type="EMBL" id="RQGI01000037">
    <property type="protein sequence ID" value="TGL70091.1"/>
    <property type="molecule type" value="Genomic_DNA"/>
</dbReference>
<evidence type="ECO:0000313" key="6">
    <source>
        <dbReference type="EMBL" id="TGL70091.1"/>
    </source>
</evidence>
<dbReference type="SUPFAM" id="SSF53850">
    <property type="entry name" value="Periplasmic binding protein-like II"/>
    <property type="match status" value="1"/>
</dbReference>
<reference evidence="7" key="1">
    <citation type="journal article" date="2019" name="PLoS Negl. Trop. Dis.">
        <title>Revisiting the worldwide diversity of Leptospira species in the environment.</title>
        <authorList>
            <person name="Vincent A.T."/>
            <person name="Schiettekatte O."/>
            <person name="Bourhy P."/>
            <person name="Veyrier F.J."/>
            <person name="Picardeau M."/>
        </authorList>
    </citation>
    <scope>NUCLEOTIDE SEQUENCE [LARGE SCALE GENOMIC DNA]</scope>
    <source>
        <strain evidence="7">201702449</strain>
    </source>
</reference>
<keyword evidence="3" id="KW-0813">Transport</keyword>
<accession>A0ABY2MMW6</accession>
<protein>
    <submittedName>
        <fullName evidence="6">Sulfate ABC transporter substrate-binding protein</fullName>
    </submittedName>
</protein>
<comment type="similarity">
    <text evidence="2">Belongs to the prokaryotic sulfate-binding protein family.</text>
</comment>